<comment type="similarity">
    <text evidence="2">Belongs to the YkuD family.</text>
</comment>
<evidence type="ECO:0000313" key="10">
    <source>
        <dbReference type="EMBL" id="ARU47651.1"/>
    </source>
</evidence>
<sequence length="372" mass="42905">MRYLVFLSLFALALYAATAEDIYKIYKTKGINAVEDFLKKEFESKEVKEVPVKEAKKEKELVKDREVIKEPTVKLGQRLLAKPKTPTEKESVSRDYWLRHLKNMDVSYGYYEDVESLIVCEKEKKRCEIFHIEEDGLKLVRGHDDVIMGKSGDKVKRGDLKTPVGVYEITKRFKPTNQFYGPLAFALSYPNLFDVLRNKSGDGIWIHGMPIDGKDRDDLSKGCVVMENNAILNLDTEINAQSAVVIIGESKVPKMTREQIATILSEVYKWQRAWKVNDINAYLNFYSNDFKKSDGSGKVQFSNMKKQIFSRKENKMILFENMSVVPYPTIDDRKLYKISFLQTYKSPSFASKGDKELYIELVGDKMQVLAEK</sequence>
<dbReference type="Pfam" id="PF24125">
    <property type="entry name" value="Cds6_C"/>
    <property type="match status" value="1"/>
</dbReference>
<dbReference type="GO" id="GO:0009252">
    <property type="term" value="P:peptidoglycan biosynthetic process"/>
    <property type="evidence" value="ECO:0007669"/>
    <property type="project" value="UniProtKB-UniPathway"/>
</dbReference>
<dbReference type="EMBL" id="CP021416">
    <property type="protein sequence ID" value="ARU47651.1"/>
    <property type="molecule type" value="Genomic_DNA"/>
</dbReference>
<dbReference type="InterPro" id="IPR005490">
    <property type="entry name" value="LD_TPept_cat_dom"/>
</dbReference>
<feature type="chain" id="PRO_5012372353" description="L,D-TPase catalytic domain-containing protein" evidence="8">
    <location>
        <begin position="20"/>
        <end position="372"/>
    </location>
</feature>
<feature type="active site" description="Proton donor/acceptor" evidence="7">
    <location>
        <position position="207"/>
    </location>
</feature>
<evidence type="ECO:0000256" key="7">
    <source>
        <dbReference type="PROSITE-ProRule" id="PRU01373"/>
    </source>
</evidence>
<dbReference type="InterPro" id="IPR038063">
    <property type="entry name" value="Transpep_catalytic_dom"/>
</dbReference>
<evidence type="ECO:0000313" key="11">
    <source>
        <dbReference type="Proteomes" id="UP000196005"/>
    </source>
</evidence>
<dbReference type="InterPro" id="IPR056203">
    <property type="entry name" value="Cds6_C"/>
</dbReference>
<reference evidence="11" key="1">
    <citation type="submission" date="2017-05" db="EMBL/GenBank/DDBJ databases">
        <title>Dechlorination kinetics govern the competition between two new strains of the genus Sulfurospirillum.</title>
        <authorList>
            <person name="Buttet G.F."/>
            <person name="Murray A.M."/>
            <person name="Goris T."/>
            <person name="Burion M."/>
            <person name="Lin B."/>
            <person name="Rolle M."/>
            <person name="Maillard J."/>
        </authorList>
    </citation>
    <scope>NUCLEOTIDE SEQUENCE [LARGE SCALE GENOMIC DNA]</scope>
    <source>
        <strain evidence="11">SL2-1</strain>
    </source>
</reference>
<dbReference type="PANTHER" id="PTHR36699:SF1">
    <property type="entry name" value="L,D-TRANSPEPTIDASE YAFK-RELATED"/>
    <property type="match status" value="1"/>
</dbReference>
<keyword evidence="4 7" id="KW-0133">Cell shape</keyword>
<accession>A0A1Y0HHS3</accession>
<evidence type="ECO:0000256" key="8">
    <source>
        <dbReference type="SAM" id="SignalP"/>
    </source>
</evidence>
<dbReference type="PROSITE" id="PS52029">
    <property type="entry name" value="LD_TPASE"/>
    <property type="match status" value="1"/>
</dbReference>
<dbReference type="PANTHER" id="PTHR36699">
    <property type="entry name" value="LD-TRANSPEPTIDASE"/>
    <property type="match status" value="1"/>
</dbReference>
<evidence type="ECO:0000256" key="4">
    <source>
        <dbReference type="ARBA" id="ARBA00022960"/>
    </source>
</evidence>
<dbReference type="KEGG" id="suls:Sdiek1_0475"/>
<organism evidence="10 11">
    <name type="scientific">Sulfurospirillum diekertiae</name>
    <dbReference type="NCBI Taxonomy" id="1854492"/>
    <lineage>
        <taxon>Bacteria</taxon>
        <taxon>Pseudomonadati</taxon>
        <taxon>Campylobacterota</taxon>
        <taxon>Epsilonproteobacteria</taxon>
        <taxon>Campylobacterales</taxon>
        <taxon>Sulfurospirillaceae</taxon>
        <taxon>Sulfurospirillum</taxon>
    </lineage>
</organism>
<dbReference type="GO" id="GO:0008360">
    <property type="term" value="P:regulation of cell shape"/>
    <property type="evidence" value="ECO:0007669"/>
    <property type="project" value="UniProtKB-UniRule"/>
</dbReference>
<feature type="domain" description="L,D-TPase catalytic" evidence="9">
    <location>
        <begin position="116"/>
        <end position="247"/>
    </location>
</feature>
<dbReference type="GO" id="GO:0016740">
    <property type="term" value="F:transferase activity"/>
    <property type="evidence" value="ECO:0007669"/>
    <property type="project" value="UniProtKB-KW"/>
</dbReference>
<evidence type="ECO:0000256" key="3">
    <source>
        <dbReference type="ARBA" id="ARBA00022679"/>
    </source>
</evidence>
<dbReference type="GO" id="GO:0071555">
    <property type="term" value="P:cell wall organization"/>
    <property type="evidence" value="ECO:0007669"/>
    <property type="project" value="UniProtKB-UniRule"/>
</dbReference>
<gene>
    <name evidence="10" type="ORF">Sdiek1_0475</name>
</gene>
<evidence type="ECO:0000259" key="9">
    <source>
        <dbReference type="PROSITE" id="PS52029"/>
    </source>
</evidence>
<keyword evidence="8" id="KW-0732">Signal</keyword>
<dbReference type="UniPathway" id="UPA00219"/>
<feature type="signal peptide" evidence="8">
    <location>
        <begin position="1"/>
        <end position="19"/>
    </location>
</feature>
<dbReference type="CDD" id="cd16913">
    <property type="entry name" value="YkuD_like"/>
    <property type="match status" value="1"/>
</dbReference>
<keyword evidence="6 7" id="KW-0961">Cell wall biogenesis/degradation</keyword>
<dbReference type="RefSeq" id="WP_087437720.1">
    <property type="nucleotide sequence ID" value="NZ_CP021416.1"/>
</dbReference>
<proteinExistence type="inferred from homology"/>
<protein>
    <recommendedName>
        <fullName evidence="9">L,D-TPase catalytic domain-containing protein</fullName>
    </recommendedName>
</protein>
<evidence type="ECO:0000256" key="1">
    <source>
        <dbReference type="ARBA" id="ARBA00004752"/>
    </source>
</evidence>
<evidence type="ECO:0000256" key="2">
    <source>
        <dbReference type="ARBA" id="ARBA00005992"/>
    </source>
</evidence>
<feature type="active site" description="Nucleophile" evidence="7">
    <location>
        <position position="223"/>
    </location>
</feature>
<evidence type="ECO:0000256" key="6">
    <source>
        <dbReference type="ARBA" id="ARBA00023316"/>
    </source>
</evidence>
<dbReference type="Gene3D" id="2.40.440.10">
    <property type="entry name" value="L,D-transpeptidase catalytic domain-like"/>
    <property type="match status" value="1"/>
</dbReference>
<dbReference type="Pfam" id="PF03734">
    <property type="entry name" value="YkuD"/>
    <property type="match status" value="1"/>
</dbReference>
<dbReference type="Proteomes" id="UP000196005">
    <property type="component" value="Chromosome"/>
</dbReference>
<name>A0A1Y0HHS3_9BACT</name>
<dbReference type="SUPFAM" id="SSF141523">
    <property type="entry name" value="L,D-transpeptidase catalytic domain-like"/>
    <property type="match status" value="1"/>
</dbReference>
<dbReference type="AlphaFoldDB" id="A0A1Y0HHS3"/>
<comment type="pathway">
    <text evidence="1 7">Cell wall biogenesis; peptidoglycan biosynthesis.</text>
</comment>
<keyword evidence="11" id="KW-1185">Reference proteome</keyword>
<keyword evidence="3" id="KW-0808">Transferase</keyword>
<evidence type="ECO:0000256" key="5">
    <source>
        <dbReference type="ARBA" id="ARBA00022984"/>
    </source>
</evidence>
<dbReference type="GO" id="GO:0004180">
    <property type="term" value="F:carboxypeptidase activity"/>
    <property type="evidence" value="ECO:0007669"/>
    <property type="project" value="UniProtKB-ARBA"/>
</dbReference>
<keyword evidence="5 7" id="KW-0573">Peptidoglycan synthesis</keyword>